<sequence>MGNLLNKNDVSKVDRDHTLQPESHAPEKHEYKTDEQMAIPSNTSPISGLDIDASQLKRKVFNKSFPELHDEFDELFKKHGAKLSQVKSGRMKVQAVQRSSSVGSSREISQNDLKLERFKIKTIDLGGDIKQGQGHNGNGGQHDKTKTKGGGSK</sequence>
<name>A0A8J4UXP7_9ROSI</name>
<dbReference type="EMBL" id="JRKL02013775">
    <property type="protein sequence ID" value="KAF3942568.1"/>
    <property type="molecule type" value="Genomic_DNA"/>
</dbReference>
<accession>A0A8J4UXP7</accession>
<dbReference type="PANTHER" id="PTHR37725">
    <property type="match status" value="1"/>
</dbReference>
<feature type="compositionally biased region" description="Low complexity" evidence="1">
    <location>
        <begin position="93"/>
        <end position="110"/>
    </location>
</feature>
<keyword evidence="3" id="KW-1185">Reference proteome</keyword>
<dbReference type="PANTHER" id="PTHR37725:SF1">
    <property type="match status" value="1"/>
</dbReference>
<evidence type="ECO:0000313" key="3">
    <source>
        <dbReference type="Proteomes" id="UP000737018"/>
    </source>
</evidence>
<feature type="region of interest" description="Disordered" evidence="1">
    <location>
        <begin position="126"/>
        <end position="153"/>
    </location>
</feature>
<dbReference type="OrthoDB" id="1623146at2759"/>
<dbReference type="AlphaFoldDB" id="A0A8J4UXP7"/>
<feature type="compositionally biased region" description="Basic and acidic residues" evidence="1">
    <location>
        <begin position="9"/>
        <end position="35"/>
    </location>
</feature>
<feature type="region of interest" description="Disordered" evidence="1">
    <location>
        <begin position="92"/>
        <end position="111"/>
    </location>
</feature>
<feature type="region of interest" description="Disordered" evidence="1">
    <location>
        <begin position="1"/>
        <end position="46"/>
    </location>
</feature>
<proteinExistence type="predicted"/>
<comment type="caution">
    <text evidence="2">The sequence shown here is derived from an EMBL/GenBank/DDBJ whole genome shotgun (WGS) entry which is preliminary data.</text>
</comment>
<evidence type="ECO:0000313" key="2">
    <source>
        <dbReference type="EMBL" id="KAF3942568.1"/>
    </source>
</evidence>
<protein>
    <submittedName>
        <fullName evidence="2">Uncharacterized protein</fullName>
    </submittedName>
</protein>
<gene>
    <name evidence="2" type="ORF">CMV_030787</name>
</gene>
<dbReference type="Proteomes" id="UP000737018">
    <property type="component" value="Unassembled WGS sequence"/>
</dbReference>
<evidence type="ECO:0000256" key="1">
    <source>
        <dbReference type="SAM" id="MobiDB-lite"/>
    </source>
</evidence>
<reference evidence="2" key="1">
    <citation type="submission" date="2020-03" db="EMBL/GenBank/DDBJ databases">
        <title>Castanea mollissima Vanexum genome sequencing.</title>
        <authorList>
            <person name="Staton M."/>
        </authorList>
    </citation>
    <scope>NUCLEOTIDE SEQUENCE</scope>
    <source>
        <tissue evidence="2">Leaf</tissue>
    </source>
</reference>
<organism evidence="2 3">
    <name type="scientific">Castanea mollissima</name>
    <name type="common">Chinese chestnut</name>
    <dbReference type="NCBI Taxonomy" id="60419"/>
    <lineage>
        <taxon>Eukaryota</taxon>
        <taxon>Viridiplantae</taxon>
        <taxon>Streptophyta</taxon>
        <taxon>Embryophyta</taxon>
        <taxon>Tracheophyta</taxon>
        <taxon>Spermatophyta</taxon>
        <taxon>Magnoliopsida</taxon>
        <taxon>eudicotyledons</taxon>
        <taxon>Gunneridae</taxon>
        <taxon>Pentapetalae</taxon>
        <taxon>rosids</taxon>
        <taxon>fabids</taxon>
        <taxon>Fagales</taxon>
        <taxon>Fagaceae</taxon>
        <taxon>Castanea</taxon>
    </lineage>
</organism>